<sequence length="379" mass="39520">MPTTLRVIVDQLIAPVPGPIGRYSEALARALIESAPAGCAVEGIVSSSLPSDYDRVHAALPGLSGLYRSSLARRELAAAWQFGVTTSPGGGMIHATSLFAPLRRHDRTVPGEQVVATVHDVLAWSHPESLTTASVAWQKAMLKRARRHADAVVVPTHALAERLASIVDLGDRIRVIGTAPRLGLAIPAQGDAIARGLGLPSEYLVVEGSLEPRKGVIDLLQALGRPGVPEIPLVVVGPESYGEQHLATVAEEAGVAPNRVHAVEPADAAELAVVLAGATAFVAPSHDEGDGTELIEAFSLGVPVIHSDAPAYVEVSADAGLAVPVGVGGGYVERLAAAVTSVVEQRDLADRLSVAGGDRANAFDWRDSAERVWQLHADL</sequence>
<reference evidence="6" key="1">
    <citation type="journal article" date="2019" name="Int. J. Syst. Evol. Microbiol.">
        <title>The Global Catalogue of Microorganisms (GCM) 10K type strain sequencing project: providing services to taxonomists for standard genome sequencing and annotation.</title>
        <authorList>
            <consortium name="The Broad Institute Genomics Platform"/>
            <consortium name="The Broad Institute Genome Sequencing Center for Infectious Disease"/>
            <person name="Wu L."/>
            <person name="Ma J."/>
        </authorList>
    </citation>
    <scope>NUCLEOTIDE SEQUENCE [LARGE SCALE GENOMIC DNA]</scope>
    <source>
        <strain evidence="6">JCM 15672</strain>
    </source>
</reference>
<evidence type="ECO:0000256" key="2">
    <source>
        <dbReference type="ARBA" id="ARBA00022679"/>
    </source>
</evidence>
<accession>A0ABP5G8S2</accession>
<keyword evidence="6" id="KW-1185">Reference proteome</keyword>
<dbReference type="InterPro" id="IPR028098">
    <property type="entry name" value="Glyco_trans_4-like_N"/>
</dbReference>
<dbReference type="EMBL" id="BAAAPW010000004">
    <property type="protein sequence ID" value="GAA2040868.1"/>
    <property type="molecule type" value="Genomic_DNA"/>
</dbReference>
<gene>
    <name evidence="5" type="ORF">GCM10009819_28140</name>
</gene>
<feature type="domain" description="Glycosyl transferase family 1" evidence="3">
    <location>
        <begin position="202"/>
        <end position="354"/>
    </location>
</feature>
<dbReference type="Pfam" id="PF00534">
    <property type="entry name" value="Glycos_transf_1"/>
    <property type="match status" value="1"/>
</dbReference>
<comment type="caution">
    <text evidence="5">The sequence shown here is derived from an EMBL/GenBank/DDBJ whole genome shotgun (WGS) entry which is preliminary data.</text>
</comment>
<proteinExistence type="predicted"/>
<evidence type="ECO:0000313" key="5">
    <source>
        <dbReference type="EMBL" id="GAA2040868.1"/>
    </source>
</evidence>
<name>A0ABP5G8S2_9MICO</name>
<feature type="domain" description="Glycosyltransferase subfamily 4-like N-terminal" evidence="4">
    <location>
        <begin position="21"/>
        <end position="177"/>
    </location>
</feature>
<dbReference type="RefSeq" id="WP_344375619.1">
    <property type="nucleotide sequence ID" value="NZ_BAAAPW010000004.1"/>
</dbReference>
<dbReference type="Gene3D" id="3.40.50.2000">
    <property type="entry name" value="Glycogen Phosphorylase B"/>
    <property type="match status" value="2"/>
</dbReference>
<dbReference type="PANTHER" id="PTHR46401">
    <property type="entry name" value="GLYCOSYLTRANSFERASE WBBK-RELATED"/>
    <property type="match status" value="1"/>
</dbReference>
<evidence type="ECO:0000313" key="6">
    <source>
        <dbReference type="Proteomes" id="UP001501196"/>
    </source>
</evidence>
<keyword evidence="1" id="KW-0328">Glycosyltransferase</keyword>
<keyword evidence="2" id="KW-0808">Transferase</keyword>
<dbReference type="Pfam" id="PF13439">
    <property type="entry name" value="Glyco_transf_4"/>
    <property type="match status" value="1"/>
</dbReference>
<evidence type="ECO:0000259" key="3">
    <source>
        <dbReference type="Pfam" id="PF00534"/>
    </source>
</evidence>
<organism evidence="5 6">
    <name type="scientific">Agromyces tropicus</name>
    <dbReference type="NCBI Taxonomy" id="555371"/>
    <lineage>
        <taxon>Bacteria</taxon>
        <taxon>Bacillati</taxon>
        <taxon>Actinomycetota</taxon>
        <taxon>Actinomycetes</taxon>
        <taxon>Micrococcales</taxon>
        <taxon>Microbacteriaceae</taxon>
        <taxon>Agromyces</taxon>
    </lineage>
</organism>
<dbReference type="InterPro" id="IPR001296">
    <property type="entry name" value="Glyco_trans_1"/>
</dbReference>
<dbReference type="PANTHER" id="PTHR46401:SF2">
    <property type="entry name" value="GLYCOSYLTRANSFERASE WBBK-RELATED"/>
    <property type="match status" value="1"/>
</dbReference>
<dbReference type="SUPFAM" id="SSF53756">
    <property type="entry name" value="UDP-Glycosyltransferase/glycogen phosphorylase"/>
    <property type="match status" value="1"/>
</dbReference>
<evidence type="ECO:0000256" key="1">
    <source>
        <dbReference type="ARBA" id="ARBA00022676"/>
    </source>
</evidence>
<protein>
    <submittedName>
        <fullName evidence="5">Glycosyltransferase family 1 protein</fullName>
    </submittedName>
</protein>
<dbReference type="Proteomes" id="UP001501196">
    <property type="component" value="Unassembled WGS sequence"/>
</dbReference>
<evidence type="ECO:0000259" key="4">
    <source>
        <dbReference type="Pfam" id="PF13439"/>
    </source>
</evidence>